<dbReference type="OrthoDB" id="2136506at2"/>
<accession>A0A0G3HJ51</accession>
<dbReference type="STRING" id="1072256.CUTER_10075"/>
<feature type="transmembrane region" description="Helical" evidence="1">
    <location>
        <begin position="182"/>
        <end position="201"/>
    </location>
</feature>
<feature type="transmembrane region" description="Helical" evidence="1">
    <location>
        <begin position="221"/>
        <end position="243"/>
    </location>
</feature>
<reference evidence="3" key="2">
    <citation type="submission" date="2015-05" db="EMBL/GenBank/DDBJ databases">
        <title>Complete genome sequence of Corynebacterium uterequi DSM 45634, isolated from the uterus of a maiden mare.</title>
        <authorList>
            <person name="Ruckert C."/>
            <person name="Albersmeier A."/>
            <person name="Winkler A."/>
            <person name="Tauch A."/>
        </authorList>
    </citation>
    <scope>NUCLEOTIDE SEQUENCE [LARGE SCALE GENOMIC DNA]</scope>
    <source>
        <strain evidence="3">DSM 45634</strain>
    </source>
</reference>
<keyword evidence="1" id="KW-0812">Transmembrane</keyword>
<feature type="transmembrane region" description="Helical" evidence="1">
    <location>
        <begin position="18"/>
        <end position="37"/>
    </location>
</feature>
<reference evidence="2 3" key="1">
    <citation type="journal article" date="2015" name="Genome Announc.">
        <title>Virulence Factor Genes Detected in the Complete Genome Sequence of Corynebacterium uterequi DSM 45634, Isolated from the Uterus of a Maiden Mare.</title>
        <authorList>
            <person name="Ruckert C."/>
            <person name="Kriete M."/>
            <person name="Jaenicke S."/>
            <person name="Winkler A."/>
            <person name="Tauch A."/>
        </authorList>
    </citation>
    <scope>NUCLEOTIDE SEQUENCE [LARGE SCALE GENOMIC DNA]</scope>
    <source>
        <strain evidence="2 3">DSM 45634</strain>
    </source>
</reference>
<evidence type="ECO:0000313" key="3">
    <source>
        <dbReference type="Proteomes" id="UP000035548"/>
    </source>
</evidence>
<dbReference type="KEGG" id="cut:CUTER_10075"/>
<dbReference type="EMBL" id="CP011546">
    <property type="protein sequence ID" value="AKK11983.1"/>
    <property type="molecule type" value="Genomic_DNA"/>
</dbReference>
<protein>
    <submittedName>
        <fullName evidence="2">ABC-2 family transporter protein</fullName>
    </submittedName>
</protein>
<organism evidence="2 3">
    <name type="scientific">Corynebacterium uterequi</name>
    <dbReference type="NCBI Taxonomy" id="1072256"/>
    <lineage>
        <taxon>Bacteria</taxon>
        <taxon>Bacillati</taxon>
        <taxon>Actinomycetota</taxon>
        <taxon>Actinomycetes</taxon>
        <taxon>Mycobacteriales</taxon>
        <taxon>Corynebacteriaceae</taxon>
        <taxon>Corynebacterium</taxon>
    </lineage>
</organism>
<dbReference type="Proteomes" id="UP000035548">
    <property type="component" value="Chromosome"/>
</dbReference>
<proteinExistence type="predicted"/>
<dbReference type="PATRIC" id="fig|1072256.5.peg.1985"/>
<dbReference type="RefSeq" id="WP_047260282.1">
    <property type="nucleotide sequence ID" value="NZ_CP011546.1"/>
</dbReference>
<keyword evidence="1" id="KW-0472">Membrane</keyword>
<keyword evidence="1" id="KW-1133">Transmembrane helix</keyword>
<keyword evidence="3" id="KW-1185">Reference proteome</keyword>
<name>A0A0G3HJ51_9CORY</name>
<sequence>MNYLTLPFVKVLLKKKEVVIGLSFSLYPLVLLFGGLFGSNFMQLSAPDNSLSCFEFINAVLFTQYQMTLPLIVFFYAVCTIFGDEIRSGQMYLYKDLNRGTILRGKLSAIFLIQILYVALTMLTATITYYIVVVKESYASGKFIPDGQEFFEHDLISLLGTVGTFIICLIVVAAISLRSNNGVSMLCGLVYAMFSFIAPYLDWLSWVFPIGYARVYEKIGFTTALLLMTLVFVVSYLLIYFLAKQRFDRVQY</sequence>
<feature type="transmembrane region" description="Helical" evidence="1">
    <location>
        <begin position="107"/>
        <end position="132"/>
    </location>
</feature>
<evidence type="ECO:0000256" key="1">
    <source>
        <dbReference type="SAM" id="Phobius"/>
    </source>
</evidence>
<feature type="transmembrane region" description="Helical" evidence="1">
    <location>
        <begin position="67"/>
        <end position="86"/>
    </location>
</feature>
<feature type="transmembrane region" description="Helical" evidence="1">
    <location>
        <begin position="155"/>
        <end position="175"/>
    </location>
</feature>
<gene>
    <name evidence="2" type="ORF">CUTER_10075</name>
</gene>
<dbReference type="AlphaFoldDB" id="A0A0G3HJ51"/>
<evidence type="ECO:0000313" key="2">
    <source>
        <dbReference type="EMBL" id="AKK11983.1"/>
    </source>
</evidence>